<accession>A0A9X6TJ62</accession>
<dbReference type="Proteomes" id="UP000220702">
    <property type="component" value="Unassembled WGS sequence"/>
</dbReference>
<sequence>MKDQLTVVNELSILGQQYIAGYQFTGIEGGFGEGKKAMLVKEIAVIHRQELKEINRRINDNIQRFKSGIDIIDLLGVGLSHTKIKDFGFSQQAINSYVGLRNKGLRAGIYLLSERGYAKLLKILEDDTAWELYDQFVDGYFNMREQKVNATQLSPELQMFNQMFTVLANQEIEQKGLSKEVIETKEKVENISEIVALNTTDWRKDVNRLLNRIAIKQGGYEMYSTIKNESYDMLDRRAGSDLQRRLTNKQKNMALEGVSKSRINKVSKLDVIGEDKKLLEIYLSVVKDMVLKYQVQAS</sequence>
<reference evidence="2 3" key="1">
    <citation type="submission" date="2017-09" db="EMBL/GenBank/DDBJ databases">
        <title>Large-scale bioinformatics analysis of Bacillus genomes uncovers conserved roles of natural products in bacterial physiology.</title>
        <authorList>
            <consortium name="Agbiome Team Llc"/>
            <person name="Bleich R.M."/>
            <person name="Grubbs K.J."/>
            <person name="Santa Maria K.C."/>
            <person name="Allen S.E."/>
            <person name="Farag S."/>
            <person name="Shank E.A."/>
            <person name="Bowers A."/>
        </authorList>
    </citation>
    <scope>NUCLEOTIDE SEQUENCE [LARGE SCALE GENOMIC DNA]</scope>
    <source>
        <strain evidence="2 3">AFS089089</strain>
    </source>
</reference>
<evidence type="ECO:0000259" key="1">
    <source>
        <dbReference type="Pfam" id="PF10543"/>
    </source>
</evidence>
<evidence type="ECO:0000313" key="3">
    <source>
        <dbReference type="Proteomes" id="UP000220702"/>
    </source>
</evidence>
<dbReference type="RefSeq" id="WP_098902524.1">
    <property type="nucleotide sequence ID" value="NZ_NVNL01000054.1"/>
</dbReference>
<dbReference type="EMBL" id="NVNL01000054">
    <property type="protein sequence ID" value="PEA87054.1"/>
    <property type="molecule type" value="Genomic_DNA"/>
</dbReference>
<dbReference type="InterPro" id="IPR018873">
    <property type="entry name" value="KilA-N_DNA-bd_domain"/>
</dbReference>
<comment type="caution">
    <text evidence="2">The sequence shown here is derived from an EMBL/GenBank/DDBJ whole genome shotgun (WGS) entry which is preliminary data.</text>
</comment>
<feature type="domain" description="KilA-N DNA-binding" evidence="1">
    <location>
        <begin position="34"/>
        <end position="123"/>
    </location>
</feature>
<organism evidence="2 3">
    <name type="scientific">Bacillus thuringiensis</name>
    <dbReference type="NCBI Taxonomy" id="1428"/>
    <lineage>
        <taxon>Bacteria</taxon>
        <taxon>Bacillati</taxon>
        <taxon>Bacillota</taxon>
        <taxon>Bacilli</taxon>
        <taxon>Bacillales</taxon>
        <taxon>Bacillaceae</taxon>
        <taxon>Bacillus</taxon>
        <taxon>Bacillus cereus group</taxon>
    </lineage>
</organism>
<proteinExistence type="predicted"/>
<evidence type="ECO:0000313" key="2">
    <source>
        <dbReference type="EMBL" id="PEA87054.1"/>
    </source>
</evidence>
<dbReference type="Pfam" id="PF10543">
    <property type="entry name" value="ORF6N"/>
    <property type="match status" value="1"/>
</dbReference>
<name>A0A9X6TJ62_BACTU</name>
<gene>
    <name evidence="2" type="ORF">CON71_27285</name>
</gene>
<protein>
    <recommendedName>
        <fullName evidence="1">KilA-N DNA-binding domain-containing protein</fullName>
    </recommendedName>
</protein>
<dbReference type="AlphaFoldDB" id="A0A9X6TJ62"/>